<keyword evidence="2" id="KW-1185">Reference proteome</keyword>
<protein>
    <submittedName>
        <fullName evidence="1">13391_t:CDS:1</fullName>
    </submittedName>
</protein>
<dbReference type="Proteomes" id="UP000789759">
    <property type="component" value="Unassembled WGS sequence"/>
</dbReference>
<organism evidence="1 2">
    <name type="scientific">Cetraspora pellucida</name>
    <dbReference type="NCBI Taxonomy" id="1433469"/>
    <lineage>
        <taxon>Eukaryota</taxon>
        <taxon>Fungi</taxon>
        <taxon>Fungi incertae sedis</taxon>
        <taxon>Mucoromycota</taxon>
        <taxon>Glomeromycotina</taxon>
        <taxon>Glomeromycetes</taxon>
        <taxon>Diversisporales</taxon>
        <taxon>Gigasporaceae</taxon>
        <taxon>Cetraspora</taxon>
    </lineage>
</organism>
<gene>
    <name evidence="1" type="ORF">CPELLU_LOCUS3779</name>
</gene>
<evidence type="ECO:0000313" key="2">
    <source>
        <dbReference type="Proteomes" id="UP000789759"/>
    </source>
</evidence>
<name>A0A9N9FFJ7_9GLOM</name>
<sequence>MGMSDPRPIDYSPSNSISLSSSILTSIINRSTPDLSRIDDIDVDITDLTYDSDETTSEDAMIIANDKTNDVSYILYTTSSVNTCPSGMKCI</sequence>
<accession>A0A9N9FFJ7</accession>
<proteinExistence type="predicted"/>
<comment type="caution">
    <text evidence="1">The sequence shown here is derived from an EMBL/GenBank/DDBJ whole genome shotgun (WGS) entry which is preliminary data.</text>
</comment>
<dbReference type="EMBL" id="CAJVQA010001878">
    <property type="protein sequence ID" value="CAG8529583.1"/>
    <property type="molecule type" value="Genomic_DNA"/>
</dbReference>
<evidence type="ECO:0000313" key="1">
    <source>
        <dbReference type="EMBL" id="CAG8529583.1"/>
    </source>
</evidence>
<reference evidence="1" key="1">
    <citation type="submission" date="2021-06" db="EMBL/GenBank/DDBJ databases">
        <authorList>
            <person name="Kallberg Y."/>
            <person name="Tangrot J."/>
            <person name="Rosling A."/>
        </authorList>
    </citation>
    <scope>NUCLEOTIDE SEQUENCE</scope>
    <source>
        <strain evidence="1">FL966</strain>
    </source>
</reference>
<dbReference type="AlphaFoldDB" id="A0A9N9FFJ7"/>